<name>A0A6M1SCJ1_9HYPH</name>
<reference evidence="2 3" key="1">
    <citation type="submission" date="2020-02" db="EMBL/GenBank/DDBJ databases">
        <authorList>
            <person name="Khan S.A."/>
            <person name="Jeon C.O."/>
            <person name="Chun B.H."/>
        </authorList>
    </citation>
    <scope>NUCLEOTIDE SEQUENCE [LARGE SCALE GENOMIC DNA]</scope>
    <source>
        <strain evidence="2 3">H239</strain>
    </source>
</reference>
<evidence type="ECO:0000256" key="1">
    <source>
        <dbReference type="SAM" id="SignalP"/>
    </source>
</evidence>
<dbReference type="EMBL" id="JAALFG010000002">
    <property type="protein sequence ID" value="NGP17639.1"/>
    <property type="molecule type" value="Genomic_DNA"/>
</dbReference>
<proteinExistence type="predicted"/>
<feature type="signal peptide" evidence="1">
    <location>
        <begin position="1"/>
        <end position="20"/>
    </location>
</feature>
<dbReference type="Proteomes" id="UP000474802">
    <property type="component" value="Unassembled WGS sequence"/>
</dbReference>
<dbReference type="AlphaFoldDB" id="A0A6M1SCJ1"/>
<dbReference type="RefSeq" id="WP_164533906.1">
    <property type="nucleotide sequence ID" value="NZ_JAALFG010000002.1"/>
</dbReference>
<evidence type="ECO:0008006" key="4">
    <source>
        <dbReference type="Google" id="ProtNLM"/>
    </source>
</evidence>
<keyword evidence="3" id="KW-1185">Reference proteome</keyword>
<sequence>MIRPLLWLPVAALCLTPVVAQEASLLKQAEKLHALAAGQWCDGGWTGWDKERADPEQWTFSYAPSYDSENVQDITVIRLFCFAGAYNITHAYYWHREYEGLMPLSLAEPTFKATYADDDGLDGTLLDLKVTGMSASHVLTNSSFDPDTLTISSDAPWRGLGDASSQGTWMFVDGDFTLKRFDIDASYDGEINPQNVVDYTE</sequence>
<gene>
    <name evidence="2" type="ORF">G5575_08160</name>
</gene>
<accession>A0A6M1SCJ1</accession>
<dbReference type="Pfam" id="PF06674">
    <property type="entry name" value="DUF1176"/>
    <property type="match status" value="1"/>
</dbReference>
<organism evidence="2 3">
    <name type="scientific">Devosia aurantiaca</name>
    <dbReference type="NCBI Taxonomy" id="2714858"/>
    <lineage>
        <taxon>Bacteria</taxon>
        <taxon>Pseudomonadati</taxon>
        <taxon>Pseudomonadota</taxon>
        <taxon>Alphaproteobacteria</taxon>
        <taxon>Hyphomicrobiales</taxon>
        <taxon>Devosiaceae</taxon>
        <taxon>Devosia</taxon>
    </lineage>
</organism>
<comment type="caution">
    <text evidence="2">The sequence shown here is derived from an EMBL/GenBank/DDBJ whole genome shotgun (WGS) entry which is preliminary data.</text>
</comment>
<dbReference type="InterPro" id="IPR009560">
    <property type="entry name" value="DUF1176"/>
</dbReference>
<feature type="chain" id="PRO_5026868733" description="DUF1176 domain-containing protein" evidence="1">
    <location>
        <begin position="21"/>
        <end position="201"/>
    </location>
</feature>
<protein>
    <recommendedName>
        <fullName evidence="4">DUF1176 domain-containing protein</fullName>
    </recommendedName>
</protein>
<evidence type="ECO:0000313" key="3">
    <source>
        <dbReference type="Proteomes" id="UP000474802"/>
    </source>
</evidence>
<evidence type="ECO:0000313" key="2">
    <source>
        <dbReference type="EMBL" id="NGP17639.1"/>
    </source>
</evidence>
<reference evidence="2 3" key="2">
    <citation type="submission" date="2020-03" db="EMBL/GenBank/DDBJ databases">
        <title>Devosia chinhatensis sp. nov., isolated from a hexachlorocyclohexane (HCH) dump site in India.</title>
        <authorList>
            <person name="Kumar M."/>
            <person name="Lal R."/>
        </authorList>
    </citation>
    <scope>NUCLEOTIDE SEQUENCE [LARGE SCALE GENOMIC DNA]</scope>
    <source>
        <strain evidence="2 3">H239</strain>
    </source>
</reference>
<keyword evidence="1" id="KW-0732">Signal</keyword>